<keyword evidence="4" id="KW-0217">Developmental protein</keyword>
<dbReference type="eggNOG" id="ENOG502QQX8">
    <property type="taxonomic scope" value="Eukaryota"/>
</dbReference>
<dbReference type="PANTHER" id="PTHR31791">
    <property type="entry name" value="FRIGIDA-LIKE PROTEIN 3-RELATED"/>
    <property type="match status" value="1"/>
</dbReference>
<dbReference type="EnsemblPlants" id="KQK03041">
    <property type="protein sequence ID" value="KQK03041"/>
    <property type="gene ID" value="BRADI_2g05190v3"/>
</dbReference>
<feature type="compositionally biased region" description="Basic and acidic residues" evidence="5">
    <location>
        <begin position="302"/>
        <end position="339"/>
    </location>
</feature>
<comment type="similarity">
    <text evidence="1 4">Belongs to the Frigida family.</text>
</comment>
<reference evidence="6" key="2">
    <citation type="submission" date="2017-06" db="EMBL/GenBank/DDBJ databases">
        <title>WGS assembly of Brachypodium distachyon.</title>
        <authorList>
            <consortium name="The International Brachypodium Initiative"/>
            <person name="Lucas S."/>
            <person name="Harmon-Smith M."/>
            <person name="Lail K."/>
            <person name="Tice H."/>
            <person name="Grimwood J."/>
            <person name="Bruce D."/>
            <person name="Barry K."/>
            <person name="Shu S."/>
            <person name="Lindquist E."/>
            <person name="Wang M."/>
            <person name="Pitluck S."/>
            <person name="Vogel J.P."/>
            <person name="Garvin D.F."/>
            <person name="Mockler T.C."/>
            <person name="Schmutz J."/>
            <person name="Rokhsar D."/>
            <person name="Bevan M.W."/>
        </authorList>
    </citation>
    <scope>NUCLEOTIDE SEQUENCE</scope>
    <source>
        <strain evidence="6">Bd21</strain>
    </source>
</reference>
<dbReference type="Proteomes" id="UP000008810">
    <property type="component" value="Chromosome 2"/>
</dbReference>
<dbReference type="GO" id="GO:0009908">
    <property type="term" value="P:flower development"/>
    <property type="evidence" value="ECO:0007669"/>
    <property type="project" value="UniProtKB-KW"/>
</dbReference>
<dbReference type="KEGG" id="bdi:100828478"/>
<dbReference type="EMBL" id="CM000881">
    <property type="protein sequence ID" value="KQK03041.1"/>
    <property type="molecule type" value="Genomic_DNA"/>
</dbReference>
<proteinExistence type="inferred from homology"/>
<feature type="compositionally biased region" description="Basic and acidic residues" evidence="5">
    <location>
        <begin position="244"/>
        <end position="253"/>
    </location>
</feature>
<evidence type="ECO:0000256" key="3">
    <source>
        <dbReference type="ARBA" id="ARBA00023089"/>
    </source>
</evidence>
<dbReference type="RefSeq" id="XP_003565433.1">
    <property type="nucleotide sequence ID" value="XM_003565385.4"/>
</dbReference>
<dbReference type="Pfam" id="PF07899">
    <property type="entry name" value="Frigida"/>
    <property type="match status" value="2"/>
</dbReference>
<evidence type="ECO:0000313" key="6">
    <source>
        <dbReference type="EMBL" id="KQK03041.1"/>
    </source>
</evidence>
<organism evidence="6">
    <name type="scientific">Brachypodium distachyon</name>
    <name type="common">Purple false brome</name>
    <name type="synonym">Trachynia distachya</name>
    <dbReference type="NCBI Taxonomy" id="15368"/>
    <lineage>
        <taxon>Eukaryota</taxon>
        <taxon>Viridiplantae</taxon>
        <taxon>Streptophyta</taxon>
        <taxon>Embryophyta</taxon>
        <taxon>Tracheophyta</taxon>
        <taxon>Spermatophyta</taxon>
        <taxon>Magnoliopsida</taxon>
        <taxon>Liliopsida</taxon>
        <taxon>Poales</taxon>
        <taxon>Poaceae</taxon>
        <taxon>BOP clade</taxon>
        <taxon>Pooideae</taxon>
        <taxon>Stipodae</taxon>
        <taxon>Brachypodieae</taxon>
        <taxon>Brachypodium</taxon>
    </lineage>
</organism>
<feature type="region of interest" description="Disordered" evidence="5">
    <location>
        <begin position="219"/>
        <end position="339"/>
    </location>
</feature>
<dbReference type="GO" id="GO:0030154">
    <property type="term" value="P:cell differentiation"/>
    <property type="evidence" value="ECO:0007669"/>
    <property type="project" value="UniProtKB-KW"/>
</dbReference>
<dbReference type="InterPro" id="IPR012474">
    <property type="entry name" value="Frigida"/>
</dbReference>
<reference evidence="7" key="3">
    <citation type="submission" date="2018-08" db="UniProtKB">
        <authorList>
            <consortium name="EnsemblPlants"/>
        </authorList>
    </citation>
    <scope>IDENTIFICATION</scope>
    <source>
        <strain evidence="7">cv. Bd21</strain>
    </source>
</reference>
<keyword evidence="8" id="KW-1185">Reference proteome</keyword>
<feature type="compositionally biased region" description="Acidic residues" evidence="5">
    <location>
        <begin position="254"/>
        <end position="301"/>
    </location>
</feature>
<feature type="compositionally biased region" description="Polar residues" evidence="5">
    <location>
        <begin position="529"/>
        <end position="544"/>
    </location>
</feature>
<accession>I1HCP6</accession>
<evidence type="ECO:0000256" key="2">
    <source>
        <dbReference type="ARBA" id="ARBA00022782"/>
    </source>
</evidence>
<dbReference type="HOGENOM" id="CLU_026883_3_0_1"/>
<dbReference type="AlphaFoldDB" id="I1HCP6"/>
<dbReference type="Gramene" id="KQK03041">
    <property type="protein sequence ID" value="KQK03041"/>
    <property type="gene ID" value="BRADI_2g05190v3"/>
</dbReference>
<evidence type="ECO:0000256" key="4">
    <source>
        <dbReference type="RuleBase" id="RU364012"/>
    </source>
</evidence>
<feature type="region of interest" description="Disordered" evidence="5">
    <location>
        <begin position="525"/>
        <end position="544"/>
    </location>
</feature>
<evidence type="ECO:0000313" key="7">
    <source>
        <dbReference type="EnsemblPlants" id="KQK03041"/>
    </source>
</evidence>
<dbReference type="STRING" id="15368.I1HCP6"/>
<evidence type="ECO:0000313" key="8">
    <source>
        <dbReference type="Proteomes" id="UP000008810"/>
    </source>
</evidence>
<gene>
    <name evidence="7" type="primary">LOC100828478</name>
    <name evidence="6" type="ORF">BRADI_2g05190v3</name>
</gene>
<protein>
    <recommendedName>
        <fullName evidence="4">FRIGIDA-like protein</fullName>
    </recommendedName>
</protein>
<dbReference type="PANTHER" id="PTHR31791:SF10">
    <property type="entry name" value="FRIGIDA-LIKE PROTEIN"/>
    <property type="match status" value="1"/>
</dbReference>
<dbReference type="OrthoDB" id="1917867at2759"/>
<reference evidence="6 7" key="1">
    <citation type="journal article" date="2010" name="Nature">
        <title>Genome sequencing and analysis of the model grass Brachypodium distachyon.</title>
        <authorList>
            <consortium name="International Brachypodium Initiative"/>
        </authorList>
    </citation>
    <scope>NUCLEOTIDE SEQUENCE [LARGE SCALE GENOMIC DNA]</scope>
    <source>
        <strain evidence="6 7">Bd21</strain>
    </source>
</reference>
<dbReference type="OMA" id="RCIRREC"/>
<evidence type="ECO:0000256" key="5">
    <source>
        <dbReference type="SAM" id="MobiDB-lite"/>
    </source>
</evidence>
<evidence type="ECO:0000256" key="1">
    <source>
        <dbReference type="ARBA" id="ARBA00008956"/>
    </source>
</evidence>
<sequence>MATTDDSTAAGEVQRLLSHLDSQQQLLATCHDAWSRALAHFASLDQDVAALSASLDEALAAADASTSESLAALDAREAAVPVRLAEASEALSAAIAEAESAPAPPPPDIRGALRWICRRMDAAALWRFMASRRRELSAVRKEVVPALAAAVDPPRLVLDVLSDFLSANEGAGEDQCWVLGILLRSLFDSDDRKSLEIGDTLVGRAASVAKDWTEKFGIKMDTPAPGNQEVDMTEAPGADNASTLEKKMEHGDGDGEEEMEEEGDEEEEDPEELVPASGDEEDENPEEVGNEADEDHEDEEMEAPKENKAEDVKVDVADEEKTSEEAEKREVEEVKNASKGLAKDREKGALGKAEVHIFLQMVAAFGLKDKFDREFLKSLFVANRRMKELARFGCVLGFEESVADVVQELIASGNVIEAIYIAHEAGLLERFPPAPLLKSYIKDSTDKVQAVLSSGKRSSSAVEESKNIECSACKSVIRCVEACQLLPVFNTDSLKEKVERMEKEKADRKSASRFLNKRARGAVGRSFTGAKSTRGSSSSYMPSFQNPTSRSFNYAARGGYMSQAAAQPYYVPGGMAARRGGVLYGGPGASFGAAHNYAAGASQQPYHR</sequence>
<keyword evidence="2 4" id="KW-0221">Differentiation</keyword>
<name>I1HCP6_BRADI</name>
<keyword evidence="3 4" id="KW-0287">Flowering</keyword>
<dbReference type="GeneID" id="100828478"/>